<dbReference type="InterPro" id="IPR050524">
    <property type="entry name" value="APC_YAT"/>
</dbReference>
<protein>
    <submittedName>
        <fullName evidence="9">Putative proline permease</fullName>
    </submittedName>
</protein>
<accession>A0A0F8XBQ5</accession>
<keyword evidence="5 7" id="KW-1133">Transmembrane helix</keyword>
<evidence type="ECO:0000256" key="5">
    <source>
        <dbReference type="ARBA" id="ARBA00022989"/>
    </source>
</evidence>
<feature type="domain" description="Amino acid permease/ SLC12A" evidence="8">
    <location>
        <begin position="34"/>
        <end position="498"/>
    </location>
</feature>
<evidence type="ECO:0000256" key="6">
    <source>
        <dbReference type="ARBA" id="ARBA00023136"/>
    </source>
</evidence>
<keyword evidence="4" id="KW-0029">Amino-acid transport</keyword>
<dbReference type="PIRSF" id="PIRSF006060">
    <property type="entry name" value="AA_transporter"/>
    <property type="match status" value="1"/>
</dbReference>
<dbReference type="Proteomes" id="UP000034291">
    <property type="component" value="Unassembled WGS sequence"/>
</dbReference>
<dbReference type="GO" id="GO:0016020">
    <property type="term" value="C:membrane"/>
    <property type="evidence" value="ECO:0007669"/>
    <property type="project" value="UniProtKB-SubCell"/>
</dbReference>
<feature type="transmembrane region" description="Helical" evidence="7">
    <location>
        <begin position="144"/>
        <end position="166"/>
    </location>
</feature>
<dbReference type="STRING" id="308745.A0A0F8XBQ5"/>
<feature type="transmembrane region" description="Helical" evidence="7">
    <location>
        <begin position="68"/>
        <end position="92"/>
    </location>
</feature>
<dbReference type="GO" id="GO:0015171">
    <property type="term" value="F:amino acid transmembrane transporter activity"/>
    <property type="evidence" value="ECO:0007669"/>
    <property type="project" value="TreeGrafter"/>
</dbReference>
<dbReference type="InterPro" id="IPR004841">
    <property type="entry name" value="AA-permease/SLC12A_dom"/>
</dbReference>
<keyword evidence="3 7" id="KW-0812">Transmembrane</keyword>
<feature type="transmembrane region" description="Helical" evidence="7">
    <location>
        <begin position="440"/>
        <end position="461"/>
    </location>
</feature>
<evidence type="ECO:0000256" key="1">
    <source>
        <dbReference type="ARBA" id="ARBA00004141"/>
    </source>
</evidence>
<name>A0A0F8XBQ5_9EURO</name>
<proteinExistence type="predicted"/>
<feature type="transmembrane region" description="Helical" evidence="7">
    <location>
        <begin position="322"/>
        <end position="341"/>
    </location>
</feature>
<evidence type="ECO:0000256" key="3">
    <source>
        <dbReference type="ARBA" id="ARBA00022692"/>
    </source>
</evidence>
<evidence type="ECO:0000256" key="4">
    <source>
        <dbReference type="ARBA" id="ARBA00022970"/>
    </source>
</evidence>
<dbReference type="Gene3D" id="1.20.1740.10">
    <property type="entry name" value="Amino acid/polyamine transporter I"/>
    <property type="match status" value="1"/>
</dbReference>
<dbReference type="Pfam" id="PF00324">
    <property type="entry name" value="AA_permease"/>
    <property type="match status" value="1"/>
</dbReference>
<evidence type="ECO:0000259" key="8">
    <source>
        <dbReference type="Pfam" id="PF00324"/>
    </source>
</evidence>
<keyword evidence="6 7" id="KW-0472">Membrane</keyword>
<keyword evidence="10" id="KW-1185">Reference proteome</keyword>
<dbReference type="FunFam" id="1.20.1740.10:FF:000006">
    <property type="entry name" value="General amino acid permease"/>
    <property type="match status" value="1"/>
</dbReference>
<sequence length="554" mass="60613">MEKKAPSINDSSVPSEVGIISPYGQTKRGLSPRHVQLMAIGGSIGTGLFVGIGSYLQSSGPLSLILGYLFYGLLFIWPCNLCVGEMCAYLPIRGSIFELAARYVDPAFGFAMGWLYFYGGLMLVCVEYSAVATVMQYWTTSVNPAVWVTMAMVVCTAINLVGVKWYGESEFIMASTKVLLLIGLILITFVTMLGGNPNHDRYGFRHWKRGVMSEFYTDGDLGRFLGWLNVVIYAGFSVAGPDLPALAAGEIQNPRFTIPRVVKMIFYRIIAFYVIGSLAVGIICDPQDPRLLEALNNGSEGSAASPWVIGIQNLGIHGLPDLINVLILLSGWSCGNAYLYSSSRTLYSLARDGQAPRVLLKCTASGVPIYCVLAVSLVSCVTFLVASTSSVTVFYWFVDLTTCAFILTYTNMLIVFVGWHRALKAQGIDRQTFLPWAAPLMPYAAYVALVIGSLVVLFNGFTVFSPWSTQGFVTSYFGIALWVVLFVFWKGFRKTSFADPATADIHSGKAEVDAECQVWEAGGVAERRREELARMHWAPAVVGEDVVGDNRTEV</sequence>
<feature type="transmembrane region" description="Helical" evidence="7">
    <location>
        <begin position="113"/>
        <end position="138"/>
    </location>
</feature>
<evidence type="ECO:0000313" key="10">
    <source>
        <dbReference type="Proteomes" id="UP000034291"/>
    </source>
</evidence>
<feature type="transmembrane region" description="Helical" evidence="7">
    <location>
        <begin position="265"/>
        <end position="283"/>
    </location>
</feature>
<keyword evidence="2" id="KW-0813">Transport</keyword>
<organism evidence="9 10">
    <name type="scientific">Aspergillus rambellii</name>
    <dbReference type="NCBI Taxonomy" id="308745"/>
    <lineage>
        <taxon>Eukaryota</taxon>
        <taxon>Fungi</taxon>
        <taxon>Dikarya</taxon>
        <taxon>Ascomycota</taxon>
        <taxon>Pezizomycotina</taxon>
        <taxon>Eurotiomycetes</taxon>
        <taxon>Eurotiomycetidae</taxon>
        <taxon>Eurotiales</taxon>
        <taxon>Aspergillaceae</taxon>
        <taxon>Aspergillus</taxon>
        <taxon>Aspergillus subgen. Nidulantes</taxon>
    </lineage>
</organism>
<comment type="subcellular location">
    <subcellularLocation>
        <location evidence="1">Membrane</location>
        <topology evidence="1">Multi-pass membrane protein</topology>
    </subcellularLocation>
</comment>
<feature type="transmembrane region" description="Helical" evidence="7">
    <location>
        <begin position="37"/>
        <end position="56"/>
    </location>
</feature>
<feature type="transmembrane region" description="Helical" evidence="7">
    <location>
        <begin position="224"/>
        <end position="244"/>
    </location>
</feature>
<feature type="transmembrane region" description="Helical" evidence="7">
    <location>
        <begin position="393"/>
        <end position="419"/>
    </location>
</feature>
<feature type="transmembrane region" description="Helical" evidence="7">
    <location>
        <begin position="467"/>
        <end position="489"/>
    </location>
</feature>
<comment type="caution">
    <text evidence="9">The sequence shown here is derived from an EMBL/GenBank/DDBJ whole genome shotgun (WGS) entry which is preliminary data.</text>
</comment>
<evidence type="ECO:0000256" key="7">
    <source>
        <dbReference type="SAM" id="Phobius"/>
    </source>
</evidence>
<dbReference type="PANTHER" id="PTHR43341">
    <property type="entry name" value="AMINO ACID PERMEASE"/>
    <property type="match status" value="1"/>
</dbReference>
<dbReference type="AlphaFoldDB" id="A0A0F8XBQ5"/>
<reference evidence="9 10" key="1">
    <citation type="submission" date="2015-02" db="EMBL/GenBank/DDBJ databases">
        <title>Draft Genome Sequences of Two Closely-Related Aflatoxigenic Aspergillus Species Obtained from the Cote d'Ivoire.</title>
        <authorList>
            <person name="Moore G.G."/>
            <person name="Beltz S.B."/>
            <person name="Mack B.M."/>
        </authorList>
    </citation>
    <scope>NUCLEOTIDE SEQUENCE [LARGE SCALE GENOMIC DNA]</scope>
    <source>
        <strain evidence="9 10">SRRC1468</strain>
    </source>
</reference>
<dbReference type="OrthoDB" id="3900342at2759"/>
<evidence type="ECO:0000256" key="2">
    <source>
        <dbReference type="ARBA" id="ARBA00022448"/>
    </source>
</evidence>
<gene>
    <name evidence="9" type="ORF">ARAM_006544</name>
</gene>
<feature type="transmembrane region" description="Helical" evidence="7">
    <location>
        <begin position="362"/>
        <end position="387"/>
    </location>
</feature>
<dbReference type="EMBL" id="JZBS01001874">
    <property type="protein sequence ID" value="KKK21047.1"/>
    <property type="molecule type" value="Genomic_DNA"/>
</dbReference>
<feature type="transmembrane region" description="Helical" evidence="7">
    <location>
        <begin position="178"/>
        <end position="195"/>
    </location>
</feature>
<dbReference type="PANTHER" id="PTHR43341:SF39">
    <property type="entry name" value="AMINO ACID TRANSPORTER (EUROFUNG)-RELATED"/>
    <property type="match status" value="1"/>
</dbReference>
<evidence type="ECO:0000313" key="9">
    <source>
        <dbReference type="EMBL" id="KKK21047.1"/>
    </source>
</evidence>